<name>A0A4R6YG65_9HYPH</name>
<gene>
    <name evidence="5" type="ORF">DES43_110122</name>
</gene>
<evidence type="ECO:0000256" key="4">
    <source>
        <dbReference type="RuleBase" id="RU003560"/>
    </source>
</evidence>
<evidence type="ECO:0000313" key="6">
    <source>
        <dbReference type="Proteomes" id="UP000294958"/>
    </source>
</evidence>
<evidence type="ECO:0000313" key="5">
    <source>
        <dbReference type="EMBL" id="TDR35314.1"/>
    </source>
</evidence>
<dbReference type="PANTHER" id="PTHR45688:SF13">
    <property type="entry name" value="ALANINE--GLYOXYLATE AMINOTRANSFERASE 2-LIKE"/>
    <property type="match status" value="1"/>
</dbReference>
<dbReference type="InterPro" id="IPR015422">
    <property type="entry name" value="PyrdxlP-dep_Trfase_small"/>
</dbReference>
<dbReference type="InterPro" id="IPR049704">
    <property type="entry name" value="Aminotrans_3_PPA_site"/>
</dbReference>
<protein>
    <submittedName>
        <fullName evidence="5">4-aminobutyrate aminotransferase/4-aminobutyrate aminotransferase/(S)-3-amino-2-methylpropionate transaminase</fullName>
    </submittedName>
</protein>
<dbReference type="InterPro" id="IPR015421">
    <property type="entry name" value="PyrdxlP-dep_Trfase_major"/>
</dbReference>
<dbReference type="Proteomes" id="UP000294958">
    <property type="component" value="Unassembled WGS sequence"/>
</dbReference>
<organism evidence="5 6">
    <name type="scientific">Aquamicrobium defluvii</name>
    <dbReference type="NCBI Taxonomy" id="69279"/>
    <lineage>
        <taxon>Bacteria</taxon>
        <taxon>Pseudomonadati</taxon>
        <taxon>Pseudomonadota</taxon>
        <taxon>Alphaproteobacteria</taxon>
        <taxon>Hyphomicrobiales</taxon>
        <taxon>Phyllobacteriaceae</taxon>
        <taxon>Aquamicrobium</taxon>
    </lineage>
</organism>
<keyword evidence="6" id="KW-1185">Reference proteome</keyword>
<keyword evidence="5" id="KW-0808">Transferase</keyword>
<evidence type="ECO:0000256" key="2">
    <source>
        <dbReference type="ARBA" id="ARBA00008954"/>
    </source>
</evidence>
<proteinExistence type="inferred from homology"/>
<dbReference type="SUPFAM" id="SSF53383">
    <property type="entry name" value="PLP-dependent transferases"/>
    <property type="match status" value="1"/>
</dbReference>
<comment type="caution">
    <text evidence="5">The sequence shown here is derived from an EMBL/GenBank/DDBJ whole genome shotgun (WGS) entry which is preliminary data.</text>
</comment>
<dbReference type="PROSITE" id="PS00600">
    <property type="entry name" value="AA_TRANSFER_CLASS_3"/>
    <property type="match status" value="1"/>
</dbReference>
<dbReference type="GO" id="GO:0030170">
    <property type="term" value="F:pyridoxal phosphate binding"/>
    <property type="evidence" value="ECO:0007669"/>
    <property type="project" value="InterPro"/>
</dbReference>
<dbReference type="OrthoDB" id="9801834at2"/>
<dbReference type="EMBL" id="SNZF01000010">
    <property type="protein sequence ID" value="TDR35314.1"/>
    <property type="molecule type" value="Genomic_DNA"/>
</dbReference>
<dbReference type="AlphaFoldDB" id="A0A4R6YG65"/>
<dbReference type="InterPro" id="IPR015424">
    <property type="entry name" value="PyrdxlP-dep_Trfase"/>
</dbReference>
<dbReference type="PANTHER" id="PTHR45688">
    <property type="match status" value="1"/>
</dbReference>
<dbReference type="RefSeq" id="WP_035032010.1">
    <property type="nucleotide sequence ID" value="NZ_KK073907.1"/>
</dbReference>
<accession>A0A4R6YG65</accession>
<evidence type="ECO:0000256" key="3">
    <source>
        <dbReference type="ARBA" id="ARBA00022898"/>
    </source>
</evidence>
<keyword evidence="5" id="KW-0032">Aminotransferase</keyword>
<evidence type="ECO:0000256" key="1">
    <source>
        <dbReference type="ARBA" id="ARBA00001933"/>
    </source>
</evidence>
<comment type="cofactor">
    <cofactor evidence="1">
        <name>pyridoxal 5'-phosphate</name>
        <dbReference type="ChEBI" id="CHEBI:597326"/>
    </cofactor>
</comment>
<sequence>MQDNVENPVLNSPTVSSVIKPMGHYPLPIVRGEGVRFWDDEGTEYLDAVSGEWVVNLGYRHPRVIAAIKEQLDKIEYVTPVFENEQRTKLAEKVLSHAPKNMRSVLFALSGADAVEGAMHLAMRATGGTEFVSLYGAFHGTTFSTLALSYSYPKMLEGSKEGLDRYLTRQTRVPNYNCYRCPFDLKPGSCDLMCARFMETAIKHQPDAKVAGVIIELFQSNGGMLPMPEGYIETVRDICTRNGVALIADEVQTAFGRCGDFFASNVVGIEPDLIVMGKAFGAGQPLSGVVAGEGFTSLRGWEAGFTLMSTPAVCAGSIAMMEVMEEEDLGNHSRVLGAHFMERLNEMKERYSIIGDVRGLGLMIGVELVKDRETKEPADELTGFVWRDALQEQRLLLGKTGPVFGDFGNVIKFKPAVNTTMVEADEMLDRFERSLAAGQAYHDRQN</sequence>
<keyword evidence="3 4" id="KW-0663">Pyridoxal phosphate</keyword>
<dbReference type="Gene3D" id="3.90.1150.10">
    <property type="entry name" value="Aspartate Aminotransferase, domain 1"/>
    <property type="match status" value="1"/>
</dbReference>
<comment type="similarity">
    <text evidence="2 4">Belongs to the class-III pyridoxal-phosphate-dependent aminotransferase family.</text>
</comment>
<dbReference type="GO" id="GO:0008483">
    <property type="term" value="F:transaminase activity"/>
    <property type="evidence" value="ECO:0007669"/>
    <property type="project" value="UniProtKB-KW"/>
</dbReference>
<reference evidence="5 6" key="1">
    <citation type="submission" date="2019-03" db="EMBL/GenBank/DDBJ databases">
        <title>Genomic Encyclopedia of Type Strains, Phase IV (KMG-IV): sequencing the most valuable type-strain genomes for metagenomic binning, comparative biology and taxonomic classification.</title>
        <authorList>
            <person name="Goeker M."/>
        </authorList>
    </citation>
    <scope>NUCLEOTIDE SEQUENCE [LARGE SCALE GENOMIC DNA]</scope>
    <source>
        <strain evidence="5 6">DSM 11603</strain>
    </source>
</reference>
<dbReference type="CDD" id="cd00610">
    <property type="entry name" value="OAT_like"/>
    <property type="match status" value="1"/>
</dbReference>
<dbReference type="InterPro" id="IPR005814">
    <property type="entry name" value="Aminotrans_3"/>
</dbReference>
<dbReference type="Gene3D" id="3.40.640.10">
    <property type="entry name" value="Type I PLP-dependent aspartate aminotransferase-like (Major domain)"/>
    <property type="match status" value="1"/>
</dbReference>
<dbReference type="Pfam" id="PF00202">
    <property type="entry name" value="Aminotran_3"/>
    <property type="match status" value="1"/>
</dbReference>